<name>A0A0B1TT74_OESDE</name>
<proteinExistence type="predicted"/>
<evidence type="ECO:0000313" key="3">
    <source>
        <dbReference type="EMBL" id="KHJ99042.1"/>
    </source>
</evidence>
<sequence>MRSLFSYVECAWQVPKLIDELAFRMPKYPSVQAYLDLDHEASDFTALGCVILIRDKCIGTISQFNFVTSSYSAVRKGVNTVVNGLEGSPFVVKKKFPKEFWPTFKWGRKGYMQTRWKRLTERASAHTLEEPPGSVADGLLSPNSAAGPDTLRRTVSAVEFRRESLNEISSGCVLRIEKKRFDYFNQQKLLDDWKSYLEDDRETSSFDELYELPINFPPT</sequence>
<evidence type="ECO:0000256" key="2">
    <source>
        <dbReference type="SAM" id="MobiDB-lite"/>
    </source>
</evidence>
<dbReference type="PANTHER" id="PTHR12997:SF2">
    <property type="entry name" value="INOSITOL POLYPHOSPHATE-5-PHOSPHATASE A"/>
    <property type="match status" value="1"/>
</dbReference>
<keyword evidence="4" id="KW-1185">Reference proteome</keyword>
<dbReference type="EMBL" id="KN549250">
    <property type="protein sequence ID" value="KHJ99042.1"/>
    <property type="molecule type" value="Genomic_DNA"/>
</dbReference>
<evidence type="ECO:0000256" key="1">
    <source>
        <dbReference type="ARBA" id="ARBA00022801"/>
    </source>
</evidence>
<feature type="region of interest" description="Disordered" evidence="2">
    <location>
        <begin position="128"/>
        <end position="148"/>
    </location>
</feature>
<dbReference type="InterPro" id="IPR039737">
    <property type="entry name" value="INPP5A"/>
</dbReference>
<protein>
    <submittedName>
        <fullName evidence="3">Uncharacterized protein</fullName>
    </submittedName>
</protein>
<dbReference type="PANTHER" id="PTHR12997">
    <property type="entry name" value="TYPE I INOSITOL-1,4,5-TRISPHOSPHATE 5-PHOSPHATASE"/>
    <property type="match status" value="1"/>
</dbReference>
<dbReference type="OrthoDB" id="5780965at2759"/>
<gene>
    <name evidence="3" type="ORF">OESDEN_00972</name>
</gene>
<keyword evidence="1" id="KW-0378">Hydrolase</keyword>
<dbReference type="AlphaFoldDB" id="A0A0B1TT74"/>
<organism evidence="3 4">
    <name type="scientific">Oesophagostomum dentatum</name>
    <name type="common">Nodular worm</name>
    <dbReference type="NCBI Taxonomy" id="61180"/>
    <lineage>
        <taxon>Eukaryota</taxon>
        <taxon>Metazoa</taxon>
        <taxon>Ecdysozoa</taxon>
        <taxon>Nematoda</taxon>
        <taxon>Chromadorea</taxon>
        <taxon>Rhabditida</taxon>
        <taxon>Rhabditina</taxon>
        <taxon>Rhabditomorpha</taxon>
        <taxon>Strongyloidea</taxon>
        <taxon>Strongylidae</taxon>
        <taxon>Oesophagostomum</taxon>
    </lineage>
</organism>
<evidence type="ECO:0000313" key="4">
    <source>
        <dbReference type="Proteomes" id="UP000053660"/>
    </source>
</evidence>
<reference evidence="3 4" key="1">
    <citation type="submission" date="2014-03" db="EMBL/GenBank/DDBJ databases">
        <title>Draft genome of the hookworm Oesophagostomum dentatum.</title>
        <authorList>
            <person name="Mitreva M."/>
        </authorList>
    </citation>
    <scope>NUCLEOTIDE SEQUENCE [LARGE SCALE GENOMIC DNA]</scope>
    <source>
        <strain evidence="3 4">OD-Hann</strain>
    </source>
</reference>
<accession>A0A0B1TT74</accession>
<dbReference type="Proteomes" id="UP000053660">
    <property type="component" value="Unassembled WGS sequence"/>
</dbReference>
<dbReference type="GO" id="GO:0004445">
    <property type="term" value="F:inositol-polyphosphate 5-phosphatase activity"/>
    <property type="evidence" value="ECO:0007669"/>
    <property type="project" value="InterPro"/>
</dbReference>